<dbReference type="InterPro" id="IPR036396">
    <property type="entry name" value="Cyt_P450_sf"/>
</dbReference>
<evidence type="ECO:0000256" key="4">
    <source>
        <dbReference type="ARBA" id="ARBA00023002"/>
    </source>
</evidence>
<evidence type="ECO:0000256" key="5">
    <source>
        <dbReference type="ARBA" id="ARBA00023004"/>
    </source>
</evidence>
<dbReference type="GO" id="GO:0005506">
    <property type="term" value="F:iron ion binding"/>
    <property type="evidence" value="ECO:0007669"/>
    <property type="project" value="InterPro"/>
</dbReference>
<evidence type="ECO:0000313" key="10">
    <source>
        <dbReference type="Proteomes" id="UP001203852"/>
    </source>
</evidence>
<dbReference type="PRINTS" id="PR00385">
    <property type="entry name" value="P450"/>
</dbReference>
<feature type="binding site" description="axial binding residue" evidence="7">
    <location>
        <position position="460"/>
    </location>
    <ligand>
        <name>heme</name>
        <dbReference type="ChEBI" id="CHEBI:30413"/>
    </ligand>
    <ligandPart>
        <name>Fe</name>
        <dbReference type="ChEBI" id="CHEBI:18248"/>
    </ligandPart>
</feature>
<dbReference type="GO" id="GO:0020037">
    <property type="term" value="F:heme binding"/>
    <property type="evidence" value="ECO:0007669"/>
    <property type="project" value="InterPro"/>
</dbReference>
<dbReference type="EMBL" id="MU404359">
    <property type="protein sequence ID" value="KAI1609696.1"/>
    <property type="molecule type" value="Genomic_DNA"/>
</dbReference>
<dbReference type="GO" id="GO:0016705">
    <property type="term" value="F:oxidoreductase activity, acting on paired donors, with incorporation or reduction of molecular oxygen"/>
    <property type="evidence" value="ECO:0007669"/>
    <property type="project" value="InterPro"/>
</dbReference>
<reference evidence="9" key="1">
    <citation type="journal article" date="2022" name="bioRxiv">
        <title>Deciphering the potential niche of two novel black yeast fungi from a biological soil crust based on their genomes, phenotypes, and melanin regulation.</title>
        <authorList>
            <consortium name="DOE Joint Genome Institute"/>
            <person name="Carr E.C."/>
            <person name="Barton Q."/>
            <person name="Grambo S."/>
            <person name="Sullivan M."/>
            <person name="Renfro C.M."/>
            <person name="Kuo A."/>
            <person name="Pangilinan J."/>
            <person name="Lipzen A."/>
            <person name="Keymanesh K."/>
            <person name="Savage E."/>
            <person name="Barry K."/>
            <person name="Grigoriev I.V."/>
            <person name="Riekhof W.R."/>
            <person name="Harris S.S."/>
        </authorList>
    </citation>
    <scope>NUCLEOTIDE SEQUENCE</scope>
    <source>
        <strain evidence="9">JF 03-4F</strain>
    </source>
</reference>
<gene>
    <name evidence="9" type="ORF">EDD36DRAFT_398639</name>
</gene>
<dbReference type="InterPro" id="IPR017972">
    <property type="entry name" value="Cyt_P450_CS"/>
</dbReference>
<proteinExistence type="inferred from homology"/>
<dbReference type="Gene3D" id="1.10.630.10">
    <property type="entry name" value="Cytochrome P450"/>
    <property type="match status" value="1"/>
</dbReference>
<evidence type="ECO:0000256" key="7">
    <source>
        <dbReference type="PIRSR" id="PIRSR602401-1"/>
    </source>
</evidence>
<keyword evidence="5 7" id="KW-0408">Iron</keyword>
<evidence type="ECO:0000313" key="9">
    <source>
        <dbReference type="EMBL" id="KAI1609696.1"/>
    </source>
</evidence>
<evidence type="ECO:0000256" key="3">
    <source>
        <dbReference type="ARBA" id="ARBA00022723"/>
    </source>
</evidence>
<keyword evidence="10" id="KW-1185">Reference proteome</keyword>
<dbReference type="CDD" id="cd11060">
    <property type="entry name" value="CYP57A1-like"/>
    <property type="match status" value="1"/>
</dbReference>
<evidence type="ECO:0000256" key="2">
    <source>
        <dbReference type="ARBA" id="ARBA00010617"/>
    </source>
</evidence>
<dbReference type="FunFam" id="1.10.630.10:FF:000050">
    <property type="entry name" value="Cytochrome P450 monooxygenase"/>
    <property type="match status" value="1"/>
</dbReference>
<keyword evidence="7 8" id="KW-0349">Heme</keyword>
<accession>A0AAN6IA22</accession>
<protein>
    <submittedName>
        <fullName evidence="9">Cytochrome P450</fullName>
    </submittedName>
</protein>
<dbReference type="PROSITE" id="PS00086">
    <property type="entry name" value="CYTOCHROME_P450"/>
    <property type="match status" value="1"/>
</dbReference>
<comment type="cofactor">
    <cofactor evidence="1 7">
        <name>heme</name>
        <dbReference type="ChEBI" id="CHEBI:30413"/>
    </cofactor>
</comment>
<dbReference type="InterPro" id="IPR050121">
    <property type="entry name" value="Cytochrome_P450_monoxygenase"/>
</dbReference>
<evidence type="ECO:0000256" key="6">
    <source>
        <dbReference type="ARBA" id="ARBA00023033"/>
    </source>
</evidence>
<dbReference type="SUPFAM" id="SSF48264">
    <property type="entry name" value="Cytochrome P450"/>
    <property type="match status" value="1"/>
</dbReference>
<dbReference type="GO" id="GO:0004497">
    <property type="term" value="F:monooxygenase activity"/>
    <property type="evidence" value="ECO:0007669"/>
    <property type="project" value="UniProtKB-KW"/>
</dbReference>
<dbReference type="InterPro" id="IPR002401">
    <property type="entry name" value="Cyt_P450_E_grp-I"/>
</dbReference>
<dbReference type="Pfam" id="PF00067">
    <property type="entry name" value="p450"/>
    <property type="match status" value="1"/>
</dbReference>
<dbReference type="InterPro" id="IPR001128">
    <property type="entry name" value="Cyt_P450"/>
</dbReference>
<dbReference type="AlphaFoldDB" id="A0AAN6IA22"/>
<dbReference type="PANTHER" id="PTHR24305:SF232">
    <property type="entry name" value="P450, PUTATIVE (EUROFUNG)-RELATED"/>
    <property type="match status" value="1"/>
</dbReference>
<dbReference type="PRINTS" id="PR00463">
    <property type="entry name" value="EP450I"/>
</dbReference>
<comment type="caution">
    <text evidence="9">The sequence shown here is derived from an EMBL/GenBank/DDBJ whole genome shotgun (WGS) entry which is preliminary data.</text>
</comment>
<keyword evidence="3 7" id="KW-0479">Metal-binding</keyword>
<comment type="similarity">
    <text evidence="2 8">Belongs to the cytochrome P450 family.</text>
</comment>
<evidence type="ECO:0000256" key="1">
    <source>
        <dbReference type="ARBA" id="ARBA00001971"/>
    </source>
</evidence>
<keyword evidence="4 8" id="KW-0560">Oxidoreductase</keyword>
<keyword evidence="6 8" id="KW-0503">Monooxygenase</keyword>
<evidence type="ECO:0000256" key="8">
    <source>
        <dbReference type="RuleBase" id="RU000461"/>
    </source>
</evidence>
<sequence>MENPAMAQDIMTTSLYDHAVQFLKSYLLLFLVSLPIARGLFKRYASPLRAYPGPFLASCSRVWRLWVTYNGHSEHEHIDVHRKYGPIVRTGPDELSFASPEAAKDIFAVGKGIQKTDFYWVFPPAENPDVFTEIREWKHAQLKRFTVQPYSLASMQKMAPAIEDVEKELIDKLDSFAKDGKGTVDLGGYLHFFGFDVLGEVAFSHRYGFIRTGTDVEGCIKYIDEVQWYDGFVGQVPWLHYLGRLNPFAPCLGLSLKAVLLTRMALEELGKRKQLDNNGRSATGQDDLLAQLIQGHLRAPDKFTEADVFAVAHGAIGAGSDSTASTMQSFFHLLLNSPTSYKRLVDEIDAAHAKGTLSDPVSYSEAQDLPYFQACLMEAMRLRPAVGLNIYRKLPPEGMTIDGMYFAGGTEVAVNGWVLHRDRTVFGQDADEYRPERWLEPNAKEMHRHMYQFGGGSHLCLGRNLALLEMNKLLPRLLRRYHFELVHPGQPMKHHTTFFVVQTGLEVYISRRKLIS</sequence>
<name>A0AAN6IA22_9EURO</name>
<organism evidence="9 10">
    <name type="scientific">Exophiala viscosa</name>
    <dbReference type="NCBI Taxonomy" id="2486360"/>
    <lineage>
        <taxon>Eukaryota</taxon>
        <taxon>Fungi</taxon>
        <taxon>Dikarya</taxon>
        <taxon>Ascomycota</taxon>
        <taxon>Pezizomycotina</taxon>
        <taxon>Eurotiomycetes</taxon>
        <taxon>Chaetothyriomycetidae</taxon>
        <taxon>Chaetothyriales</taxon>
        <taxon>Herpotrichiellaceae</taxon>
        <taxon>Exophiala</taxon>
    </lineage>
</organism>
<dbReference type="PANTHER" id="PTHR24305">
    <property type="entry name" value="CYTOCHROME P450"/>
    <property type="match status" value="1"/>
</dbReference>
<dbReference type="Proteomes" id="UP001203852">
    <property type="component" value="Unassembled WGS sequence"/>
</dbReference>